<dbReference type="PANTHER" id="PTHR38471">
    <property type="entry name" value="FOUR HELIX BUNDLE PROTEIN"/>
    <property type="match status" value="1"/>
</dbReference>
<organism evidence="1 2">
    <name type="scientific">Phnomibacter ginsenosidimutans</name>
    <dbReference type="NCBI Taxonomy" id="2676868"/>
    <lineage>
        <taxon>Bacteria</taxon>
        <taxon>Pseudomonadati</taxon>
        <taxon>Bacteroidota</taxon>
        <taxon>Chitinophagia</taxon>
        <taxon>Chitinophagales</taxon>
        <taxon>Chitinophagaceae</taxon>
        <taxon>Phnomibacter</taxon>
    </lineage>
</organism>
<dbReference type="AlphaFoldDB" id="A0A6I6GMF7"/>
<keyword evidence="2" id="KW-1185">Reference proteome</keyword>
<proteinExistence type="predicted"/>
<dbReference type="Gene3D" id="1.20.1440.60">
    <property type="entry name" value="23S rRNA-intervening sequence"/>
    <property type="match status" value="1"/>
</dbReference>
<protein>
    <submittedName>
        <fullName evidence="1">Four helix bundle protein</fullName>
    </submittedName>
</protein>
<dbReference type="CDD" id="cd16377">
    <property type="entry name" value="23S_rRNA_IVP_like"/>
    <property type="match status" value="1"/>
</dbReference>
<dbReference type="NCBIfam" id="TIGR02436">
    <property type="entry name" value="four helix bundle protein"/>
    <property type="match status" value="1"/>
</dbReference>
<dbReference type="Proteomes" id="UP000426027">
    <property type="component" value="Chromosome"/>
</dbReference>
<dbReference type="PANTHER" id="PTHR38471:SF2">
    <property type="entry name" value="FOUR HELIX BUNDLE PROTEIN"/>
    <property type="match status" value="1"/>
</dbReference>
<sequence length="126" mass="14771">MGTFKDLTVYKKAFAQAMEIFHISKEFPPEEKYSLTDQIRRSSRSICVNLAEAYRKRQYEAHFVSKLSDCDAENSETQVWLDFAHASHYINNETYQKLYLSTEEIGRLLNDMLANPKKYIGFLSKK</sequence>
<dbReference type="EMBL" id="CP046566">
    <property type="protein sequence ID" value="QGW29695.1"/>
    <property type="molecule type" value="Genomic_DNA"/>
</dbReference>
<gene>
    <name evidence="1" type="ORF">GLV81_17655</name>
</gene>
<dbReference type="InterPro" id="IPR012657">
    <property type="entry name" value="23S_rRNA-intervening_sequence"/>
</dbReference>
<evidence type="ECO:0000313" key="2">
    <source>
        <dbReference type="Proteomes" id="UP000426027"/>
    </source>
</evidence>
<name>A0A6I6GMF7_9BACT</name>
<dbReference type="KEGG" id="fls:GLV81_17655"/>
<dbReference type="SUPFAM" id="SSF158446">
    <property type="entry name" value="IVS-encoded protein-like"/>
    <property type="match status" value="1"/>
</dbReference>
<dbReference type="InterPro" id="IPR036583">
    <property type="entry name" value="23S_rRNA_IVS_sf"/>
</dbReference>
<accession>A0A6I6GMF7</accession>
<reference evidence="1 2" key="1">
    <citation type="submission" date="2019-11" db="EMBL/GenBank/DDBJ databases">
        <authorList>
            <person name="Im W.T."/>
        </authorList>
    </citation>
    <scope>NUCLEOTIDE SEQUENCE [LARGE SCALE GENOMIC DNA]</scope>
    <source>
        <strain evidence="1 2">SB-02</strain>
    </source>
</reference>
<dbReference type="Pfam" id="PF05635">
    <property type="entry name" value="23S_rRNA_IVP"/>
    <property type="match status" value="1"/>
</dbReference>
<evidence type="ECO:0000313" key="1">
    <source>
        <dbReference type="EMBL" id="QGW29695.1"/>
    </source>
</evidence>
<dbReference type="RefSeq" id="WP_157480145.1">
    <property type="nucleotide sequence ID" value="NZ_CP046566.1"/>
</dbReference>